<keyword evidence="2 5" id="KW-0812">Transmembrane</keyword>
<name>A0A8C2L870_CYPCA</name>
<dbReference type="Pfam" id="PF00520">
    <property type="entry name" value="Ion_trans"/>
    <property type="match status" value="1"/>
</dbReference>
<evidence type="ECO:0000313" key="8">
    <source>
        <dbReference type="Proteomes" id="UP000694701"/>
    </source>
</evidence>
<dbReference type="GO" id="GO:0005227">
    <property type="term" value="F:calcium-activated cation channel activity"/>
    <property type="evidence" value="ECO:0007669"/>
    <property type="project" value="TreeGrafter"/>
</dbReference>
<dbReference type="InterPro" id="IPR005821">
    <property type="entry name" value="Ion_trans_dom"/>
</dbReference>
<feature type="domain" description="Ion transport" evidence="6">
    <location>
        <begin position="3"/>
        <end position="157"/>
    </location>
</feature>
<feature type="transmembrane region" description="Helical" evidence="5">
    <location>
        <begin position="78"/>
        <end position="99"/>
    </location>
</feature>
<dbReference type="GO" id="GO:0099604">
    <property type="term" value="F:ligand-gated calcium channel activity"/>
    <property type="evidence" value="ECO:0007669"/>
    <property type="project" value="TreeGrafter"/>
</dbReference>
<dbReference type="AlphaFoldDB" id="A0A8C2L870"/>
<sequence length="250" mass="29445">MFSQRLMLYVQDVWNNFDVLSISLFITGLMFSWSFNMGHGILCMDYMVFTLRLIHIFAIHRQLGPKIIILGKMIKDAFFLFFLVVWLSAYGVANQALLYQYDSTGKYWDIDCTDNLTLINEGKEPCRDTSHNWLVVILLVIFLLVTNILLVNLLIATFRYLFIYSSICCIYSSNYSPIYWKFQRYNLIVEYHSRPTLKIITVHLPFIIAVQLKGRDANKLVKWETLQKENILALENKKTKRDRLKRITAK</sequence>
<dbReference type="Ensembl" id="ENSCCRT00020129091.1">
    <property type="protein sequence ID" value="ENSCCRP00020118442.1"/>
    <property type="gene ID" value="ENSCCRG00020053241.1"/>
</dbReference>
<dbReference type="PANTHER" id="PTHR13800">
    <property type="entry name" value="TRANSIENT RECEPTOR POTENTIAL CATION CHANNEL, SUBFAMILY M, MEMBER 6"/>
    <property type="match status" value="1"/>
</dbReference>
<evidence type="ECO:0000256" key="4">
    <source>
        <dbReference type="ARBA" id="ARBA00023136"/>
    </source>
</evidence>
<proteinExistence type="predicted"/>
<evidence type="ECO:0000256" key="2">
    <source>
        <dbReference type="ARBA" id="ARBA00022692"/>
    </source>
</evidence>
<dbReference type="PANTHER" id="PTHR13800:SF47">
    <property type="entry name" value="TRANSIENT RECEPTOR POTENTIAL CATION CHANNEL SUBFAMILY M MEMBER 4 ISOFORM X1-RELATED"/>
    <property type="match status" value="1"/>
</dbReference>
<evidence type="ECO:0000256" key="5">
    <source>
        <dbReference type="SAM" id="Phobius"/>
    </source>
</evidence>
<keyword evidence="3 5" id="KW-1133">Transmembrane helix</keyword>
<evidence type="ECO:0000313" key="7">
    <source>
        <dbReference type="Ensembl" id="ENSCCRP00020118442.1"/>
    </source>
</evidence>
<dbReference type="GO" id="GO:0005886">
    <property type="term" value="C:plasma membrane"/>
    <property type="evidence" value="ECO:0007669"/>
    <property type="project" value="TreeGrafter"/>
</dbReference>
<feature type="transmembrane region" description="Helical" evidence="5">
    <location>
        <begin position="12"/>
        <end position="33"/>
    </location>
</feature>
<evidence type="ECO:0000259" key="6">
    <source>
        <dbReference type="Pfam" id="PF00520"/>
    </source>
</evidence>
<feature type="transmembrane region" description="Helical" evidence="5">
    <location>
        <begin position="133"/>
        <end position="155"/>
    </location>
</feature>
<evidence type="ECO:0000256" key="1">
    <source>
        <dbReference type="ARBA" id="ARBA00004141"/>
    </source>
</evidence>
<comment type="subcellular location">
    <subcellularLocation>
        <location evidence="1">Membrane</location>
        <topology evidence="1">Multi-pass membrane protein</topology>
    </subcellularLocation>
</comment>
<evidence type="ECO:0000256" key="3">
    <source>
        <dbReference type="ARBA" id="ARBA00022989"/>
    </source>
</evidence>
<accession>A0A8C2L870</accession>
<keyword evidence="4 5" id="KW-0472">Membrane</keyword>
<dbReference type="InterPro" id="IPR050927">
    <property type="entry name" value="TRPM"/>
</dbReference>
<reference evidence="7" key="1">
    <citation type="submission" date="2025-08" db="UniProtKB">
        <authorList>
            <consortium name="Ensembl"/>
        </authorList>
    </citation>
    <scope>IDENTIFICATION</scope>
</reference>
<protein>
    <recommendedName>
        <fullName evidence="6">Ion transport domain-containing protein</fullName>
    </recommendedName>
</protein>
<dbReference type="Proteomes" id="UP000694701">
    <property type="component" value="Unplaced"/>
</dbReference>
<organism evidence="7 8">
    <name type="scientific">Cyprinus carpio</name>
    <name type="common">Common carp</name>
    <dbReference type="NCBI Taxonomy" id="7962"/>
    <lineage>
        <taxon>Eukaryota</taxon>
        <taxon>Metazoa</taxon>
        <taxon>Chordata</taxon>
        <taxon>Craniata</taxon>
        <taxon>Vertebrata</taxon>
        <taxon>Euteleostomi</taxon>
        <taxon>Actinopterygii</taxon>
        <taxon>Neopterygii</taxon>
        <taxon>Teleostei</taxon>
        <taxon>Ostariophysi</taxon>
        <taxon>Cypriniformes</taxon>
        <taxon>Cyprinidae</taxon>
        <taxon>Cyprininae</taxon>
        <taxon>Cyprinus</taxon>
    </lineage>
</organism>